<dbReference type="Proteomes" id="UP000015241">
    <property type="component" value="Unassembled WGS sequence"/>
</dbReference>
<evidence type="ECO:0000313" key="2">
    <source>
        <dbReference type="Proteomes" id="UP000015241"/>
    </source>
</evidence>
<dbReference type="GO" id="GO:0016757">
    <property type="term" value="F:glycosyltransferase activity"/>
    <property type="evidence" value="ECO:0007669"/>
    <property type="project" value="InterPro"/>
</dbReference>
<dbReference type="PANTHER" id="PTHR11183">
    <property type="entry name" value="GLYCOGENIN SUBFAMILY MEMBER"/>
    <property type="match status" value="1"/>
</dbReference>
<dbReference type="AlphaFoldDB" id="S8EGJ0"/>
<keyword evidence="2" id="KW-1185">Reference proteome</keyword>
<dbReference type="OrthoDB" id="2014201at2759"/>
<dbReference type="InterPro" id="IPR029044">
    <property type="entry name" value="Nucleotide-diphossugar_trans"/>
</dbReference>
<dbReference type="InterPro" id="IPR002495">
    <property type="entry name" value="Glyco_trans_8"/>
</dbReference>
<dbReference type="SUPFAM" id="SSF53448">
    <property type="entry name" value="Nucleotide-diphospho-sugar transferases"/>
    <property type="match status" value="1"/>
</dbReference>
<protein>
    <recommendedName>
        <fullName evidence="3">Glycosyltransferase family 8 protein</fullName>
    </recommendedName>
</protein>
<dbReference type="HOGENOM" id="CLU_049943_0_0_1"/>
<gene>
    <name evidence="1" type="ORF">FOMPIDRAFT_44309</name>
</gene>
<accession>S8EGJ0</accession>
<dbReference type="CDD" id="cd02537">
    <property type="entry name" value="GT8_Glycogenin"/>
    <property type="match status" value="1"/>
</dbReference>
<organism evidence="1 2">
    <name type="scientific">Fomitopsis schrenkii</name>
    <name type="common">Brown rot fungus</name>
    <dbReference type="NCBI Taxonomy" id="2126942"/>
    <lineage>
        <taxon>Eukaryota</taxon>
        <taxon>Fungi</taxon>
        <taxon>Dikarya</taxon>
        <taxon>Basidiomycota</taxon>
        <taxon>Agaricomycotina</taxon>
        <taxon>Agaricomycetes</taxon>
        <taxon>Polyporales</taxon>
        <taxon>Fomitopsis</taxon>
    </lineage>
</organism>
<dbReference type="FunCoup" id="S8EGJ0">
    <property type="interactions" value="710"/>
</dbReference>
<evidence type="ECO:0008006" key="3">
    <source>
        <dbReference type="Google" id="ProtNLM"/>
    </source>
</evidence>
<dbReference type="STRING" id="743788.S8EGJ0"/>
<dbReference type="Gene3D" id="3.90.550.10">
    <property type="entry name" value="Spore Coat Polysaccharide Biosynthesis Protein SpsA, Chain A"/>
    <property type="match status" value="1"/>
</dbReference>
<evidence type="ECO:0000313" key="1">
    <source>
        <dbReference type="EMBL" id="EPT04187.1"/>
    </source>
</evidence>
<proteinExistence type="predicted"/>
<dbReference type="InterPro" id="IPR050587">
    <property type="entry name" value="GNT1/Glycosyltrans_8"/>
</dbReference>
<sequence length="308" mass="35076">MSPRAAYATLLTKLTYLPGVLVLHHSLVSVGARHPLVVMVTHTVSQEVRDLLTRRGMLVRSVEHLKPSEGAHSLSPHDARFGDTWTKLRVIELTEYDRVVLLDADMLIMRNMDELIELDLPQDSIAAVHVCACNPFKLPHYPDDWVPANCAHTAMVHPSALTSPPRITATSPRPYFLLNSGTVVLNPSQQLFDSIENFLFTTDISGFKFPDQDLLAAYFEGRWRPLSWCYNALKTLRYIHKPMWRDEEVRCLHYILAEKPWQVRPGEGGDYEELNQWWRKEYEALCADMQTTDSAGWALVSRAATVAH</sequence>
<name>S8EGJ0_FOMSC</name>
<dbReference type="eggNOG" id="KOG1950">
    <property type="taxonomic scope" value="Eukaryota"/>
</dbReference>
<dbReference type="Pfam" id="PF01501">
    <property type="entry name" value="Glyco_transf_8"/>
    <property type="match status" value="1"/>
</dbReference>
<dbReference type="EMBL" id="KE504127">
    <property type="protein sequence ID" value="EPT04187.1"/>
    <property type="molecule type" value="Genomic_DNA"/>
</dbReference>
<reference evidence="1 2" key="1">
    <citation type="journal article" date="2012" name="Science">
        <title>The Paleozoic origin of enzymatic lignin decomposition reconstructed from 31 fungal genomes.</title>
        <authorList>
            <person name="Floudas D."/>
            <person name="Binder M."/>
            <person name="Riley R."/>
            <person name="Barry K."/>
            <person name="Blanchette R.A."/>
            <person name="Henrissat B."/>
            <person name="Martinez A.T."/>
            <person name="Otillar R."/>
            <person name="Spatafora J.W."/>
            <person name="Yadav J.S."/>
            <person name="Aerts A."/>
            <person name="Benoit I."/>
            <person name="Boyd A."/>
            <person name="Carlson A."/>
            <person name="Copeland A."/>
            <person name="Coutinho P.M."/>
            <person name="de Vries R.P."/>
            <person name="Ferreira P."/>
            <person name="Findley K."/>
            <person name="Foster B."/>
            <person name="Gaskell J."/>
            <person name="Glotzer D."/>
            <person name="Gorecki P."/>
            <person name="Heitman J."/>
            <person name="Hesse C."/>
            <person name="Hori C."/>
            <person name="Igarashi K."/>
            <person name="Jurgens J.A."/>
            <person name="Kallen N."/>
            <person name="Kersten P."/>
            <person name="Kohler A."/>
            <person name="Kuees U."/>
            <person name="Kumar T.K.A."/>
            <person name="Kuo A."/>
            <person name="LaButti K."/>
            <person name="Larrondo L.F."/>
            <person name="Lindquist E."/>
            <person name="Ling A."/>
            <person name="Lombard V."/>
            <person name="Lucas S."/>
            <person name="Lundell T."/>
            <person name="Martin R."/>
            <person name="McLaughlin D.J."/>
            <person name="Morgenstern I."/>
            <person name="Morin E."/>
            <person name="Murat C."/>
            <person name="Nagy L.G."/>
            <person name="Nolan M."/>
            <person name="Ohm R.A."/>
            <person name="Patyshakuliyeva A."/>
            <person name="Rokas A."/>
            <person name="Ruiz-Duenas F.J."/>
            <person name="Sabat G."/>
            <person name="Salamov A."/>
            <person name="Samejima M."/>
            <person name="Schmutz J."/>
            <person name="Slot J.C."/>
            <person name="St John F."/>
            <person name="Stenlid J."/>
            <person name="Sun H."/>
            <person name="Sun S."/>
            <person name="Syed K."/>
            <person name="Tsang A."/>
            <person name="Wiebenga A."/>
            <person name="Young D."/>
            <person name="Pisabarro A."/>
            <person name="Eastwood D.C."/>
            <person name="Martin F."/>
            <person name="Cullen D."/>
            <person name="Grigoriev I.V."/>
            <person name="Hibbett D.S."/>
        </authorList>
    </citation>
    <scope>NUCLEOTIDE SEQUENCE</scope>
    <source>
        <strain evidence="2">FP-58527</strain>
    </source>
</reference>
<dbReference type="InParanoid" id="S8EGJ0"/>